<keyword evidence="2" id="KW-0472">Membrane</keyword>
<name>A0A9P7XI81_9FUNG</name>
<sequence length="488" mass="51098">MSGIAPAPAPPFGILFKNIWTRSDPSMTIPLLDDSSGQEDTISNDFITNPDPASQSLQHSTDNNDSSTSIVTDGTTEPSGGIEDPMARGDVFAGVIVFSVGMMALIVAVTFYFTKRSSLRTVRQSRGLENNRSSAQLRWSRGGGADGAIEEVGAGDVDLEQNAHAIDITAGTGAEPGKSGKLEKVTTFDAHSPSIARLTDHRPSSPSVFAFLKGTPSPSLTSPSSSSSPPSHHNCHPSNLSLLLKRSQIGASSVIPKTGNDFDSPTESTTLHMPVLTRTKARSSCKKKSKGMISLFSSSNSSGMGSKKHKQLLQAAAAIEIARSASAIIIQIQEPSEPSSAAPLTPIDTHNHHHHHHHTSSNPTFPLDQENSLEETASSIHPISTTPSTADNHHHHRHPLLRLEMPTTVRSSSVVGLYGSAKSSPNGSMVDAASTRAIYCTSVKSAISFLPTESTSMLGVTHTTDLGGGGTGVGVGQGIAIATAGLES</sequence>
<feature type="transmembrane region" description="Helical" evidence="2">
    <location>
        <begin position="91"/>
        <end position="113"/>
    </location>
</feature>
<feature type="region of interest" description="Disordered" evidence="1">
    <location>
        <begin position="194"/>
        <end position="238"/>
    </location>
</feature>
<comment type="caution">
    <text evidence="3">The sequence shown here is derived from an EMBL/GenBank/DDBJ whole genome shotgun (WGS) entry which is preliminary data.</text>
</comment>
<organism evidence="3 4">
    <name type="scientific">Linnemannia hyalina</name>
    <dbReference type="NCBI Taxonomy" id="64524"/>
    <lineage>
        <taxon>Eukaryota</taxon>
        <taxon>Fungi</taxon>
        <taxon>Fungi incertae sedis</taxon>
        <taxon>Mucoromycota</taxon>
        <taxon>Mortierellomycotina</taxon>
        <taxon>Mortierellomycetes</taxon>
        <taxon>Mortierellales</taxon>
        <taxon>Mortierellaceae</taxon>
        <taxon>Linnemannia</taxon>
    </lineage>
</organism>
<feature type="region of interest" description="Disordered" evidence="1">
    <location>
        <begin position="30"/>
        <end position="85"/>
    </location>
</feature>
<dbReference type="Proteomes" id="UP000707451">
    <property type="component" value="Unassembled WGS sequence"/>
</dbReference>
<dbReference type="EMBL" id="JAHRHY010000024">
    <property type="protein sequence ID" value="KAG9061367.1"/>
    <property type="molecule type" value="Genomic_DNA"/>
</dbReference>
<dbReference type="OrthoDB" id="2428088at2759"/>
<evidence type="ECO:0000313" key="3">
    <source>
        <dbReference type="EMBL" id="KAG9061367.1"/>
    </source>
</evidence>
<evidence type="ECO:0000256" key="2">
    <source>
        <dbReference type="SAM" id="Phobius"/>
    </source>
</evidence>
<evidence type="ECO:0000313" key="4">
    <source>
        <dbReference type="Proteomes" id="UP000707451"/>
    </source>
</evidence>
<proteinExistence type="predicted"/>
<feature type="compositionally biased region" description="Low complexity" evidence="1">
    <location>
        <begin position="376"/>
        <end position="390"/>
    </location>
</feature>
<dbReference type="AlphaFoldDB" id="A0A9P7XI81"/>
<keyword evidence="2" id="KW-1133">Transmembrane helix</keyword>
<protein>
    <submittedName>
        <fullName evidence="3">Uncharacterized protein</fullName>
    </submittedName>
</protein>
<keyword evidence="2" id="KW-0812">Transmembrane</keyword>
<feature type="compositionally biased region" description="Low complexity" evidence="1">
    <location>
        <begin position="215"/>
        <end position="238"/>
    </location>
</feature>
<gene>
    <name evidence="3" type="ORF">KI688_007345</name>
</gene>
<reference evidence="3" key="1">
    <citation type="submission" date="2021-06" db="EMBL/GenBank/DDBJ databases">
        <title>Genome Sequence of Mortierella hyaline Strain SCG-10, a Cold-Adapted, Nitrate-Reducing Fungus Isolated from Soil in Minnesota, USA.</title>
        <authorList>
            <person name="Aldossari N."/>
        </authorList>
    </citation>
    <scope>NUCLEOTIDE SEQUENCE</scope>
    <source>
        <strain evidence="3">SCG-10</strain>
    </source>
</reference>
<keyword evidence="4" id="KW-1185">Reference proteome</keyword>
<feature type="compositionally biased region" description="Polar residues" evidence="1">
    <location>
        <begin position="38"/>
        <end position="78"/>
    </location>
</feature>
<evidence type="ECO:0000256" key="1">
    <source>
        <dbReference type="SAM" id="MobiDB-lite"/>
    </source>
</evidence>
<accession>A0A9P7XI81</accession>
<feature type="region of interest" description="Disordered" evidence="1">
    <location>
        <begin position="336"/>
        <end position="401"/>
    </location>
</feature>